<proteinExistence type="predicted"/>
<dbReference type="EMBL" id="CM037160">
    <property type="protein sequence ID" value="KAH7839740.1"/>
    <property type="molecule type" value="Genomic_DNA"/>
</dbReference>
<name>A0ACB7XGF5_9ERIC</name>
<dbReference type="Proteomes" id="UP000828048">
    <property type="component" value="Chromosome 10"/>
</dbReference>
<keyword evidence="2" id="KW-1185">Reference proteome</keyword>
<evidence type="ECO:0000313" key="2">
    <source>
        <dbReference type="Proteomes" id="UP000828048"/>
    </source>
</evidence>
<comment type="caution">
    <text evidence="1">The sequence shown here is derived from an EMBL/GenBank/DDBJ whole genome shotgun (WGS) entry which is preliminary data.</text>
</comment>
<protein>
    <submittedName>
        <fullName evidence="1">Uncharacterized protein</fullName>
    </submittedName>
</protein>
<reference evidence="1 2" key="1">
    <citation type="journal article" date="2021" name="Hortic Res">
        <title>High-quality reference genome and annotation aids understanding of berry development for evergreen blueberry (Vaccinium darrowii).</title>
        <authorList>
            <person name="Yu J."/>
            <person name="Hulse-Kemp A.M."/>
            <person name="Babiker E."/>
            <person name="Staton M."/>
        </authorList>
    </citation>
    <scope>NUCLEOTIDE SEQUENCE [LARGE SCALE GENOMIC DNA]</scope>
    <source>
        <strain evidence="2">cv. NJ 8807/NJ 8810</strain>
        <tissue evidence="1">Young leaf</tissue>
    </source>
</reference>
<gene>
    <name evidence="1" type="ORF">Vadar_008101</name>
</gene>
<sequence>MGNGDELPQDLIVLVAKRIRLLEDFRAFSGVCRSWRSAAVMENFKGCSRVPWLMLAEEEDEEEVEVEEEQKEEEEKKKDGSRRFVWLTRGQGINPGMIQRFAVPEAKGKQCVESIGWLVTMSEQGEMNLIHPFSHVQINLPHLNTYRYLEGDYPMENNYFFLQKAVLSSRPSTDDNDYVLMVICGEKSRLAFWRPGDKLWTTIVTRDGSFCDVTYYQGQFYGVNYEGQVFRCDVGGPDPTLAQHVGGISGVDVGGKRAYIVELAGRLLVILRDGCDLTFLPGYVDQDIGGGRFFEDESTVDYGATEFLVFEVDINNKWTCSQITSLGDYALFLGDNASISVDVSKFPEVKPNCIYYTDDNSEPYEFYKRGGGKDMGIYNLEDRTRTPHYNGKQSLSPITPPIWVTPSFF</sequence>
<evidence type="ECO:0000313" key="1">
    <source>
        <dbReference type="EMBL" id="KAH7839740.1"/>
    </source>
</evidence>
<organism evidence="1 2">
    <name type="scientific">Vaccinium darrowii</name>
    <dbReference type="NCBI Taxonomy" id="229202"/>
    <lineage>
        <taxon>Eukaryota</taxon>
        <taxon>Viridiplantae</taxon>
        <taxon>Streptophyta</taxon>
        <taxon>Embryophyta</taxon>
        <taxon>Tracheophyta</taxon>
        <taxon>Spermatophyta</taxon>
        <taxon>Magnoliopsida</taxon>
        <taxon>eudicotyledons</taxon>
        <taxon>Gunneridae</taxon>
        <taxon>Pentapetalae</taxon>
        <taxon>asterids</taxon>
        <taxon>Ericales</taxon>
        <taxon>Ericaceae</taxon>
        <taxon>Vaccinioideae</taxon>
        <taxon>Vaccinieae</taxon>
        <taxon>Vaccinium</taxon>
    </lineage>
</organism>
<accession>A0ACB7XGF5</accession>